<protein>
    <submittedName>
        <fullName evidence="2">Uncharacterized protein</fullName>
    </submittedName>
</protein>
<dbReference type="Pfam" id="PF17428">
    <property type="entry name" value="DUF5412"/>
    <property type="match status" value="1"/>
</dbReference>
<keyword evidence="2" id="KW-0614">Plasmid</keyword>
<organism evidence="2 3">
    <name type="scientific">Priestia endophytica</name>
    <dbReference type="NCBI Taxonomy" id="135735"/>
    <lineage>
        <taxon>Bacteria</taxon>
        <taxon>Bacillati</taxon>
        <taxon>Bacillota</taxon>
        <taxon>Bacilli</taxon>
        <taxon>Bacillales</taxon>
        <taxon>Bacillaceae</taxon>
        <taxon>Priestia</taxon>
    </lineage>
</organism>
<evidence type="ECO:0000313" key="3">
    <source>
        <dbReference type="Proteomes" id="UP000250174"/>
    </source>
</evidence>
<feature type="transmembrane region" description="Helical" evidence="1">
    <location>
        <begin position="6"/>
        <end position="24"/>
    </location>
</feature>
<reference evidence="2 3" key="1">
    <citation type="submission" date="2016-03" db="EMBL/GenBank/DDBJ databases">
        <title>Comparison of Bacillus endophyticus and B. anthracis characteristics using whole genome sequence analysis and microbiological techniques.</title>
        <authorList>
            <person name="Lekota K.E."/>
            <person name="Mafofo J."/>
            <person name="Rees J."/>
            <person name="Muchadeyi F.C."/>
            <person name="Madoroba E."/>
            <person name="Van Heerden H."/>
        </authorList>
    </citation>
    <scope>NUCLEOTIDE SEQUENCE [LARGE SCALE GENOMIC DNA]</scope>
    <source>
        <strain evidence="2 3">3631_10C</strain>
        <plasmid evidence="2">pBEH6</plasmid>
    </source>
</reference>
<dbReference type="InterPro" id="IPR035406">
    <property type="entry name" value="DUF5412"/>
</dbReference>
<gene>
    <name evidence="2" type="ORF">A3864_18865</name>
</gene>
<evidence type="ECO:0000313" key="2">
    <source>
        <dbReference type="EMBL" id="RAS73627.1"/>
    </source>
</evidence>
<evidence type="ECO:0000256" key="1">
    <source>
        <dbReference type="SAM" id="Phobius"/>
    </source>
</evidence>
<keyword evidence="1" id="KW-0812">Transmembrane</keyword>
<proteinExistence type="predicted"/>
<comment type="caution">
    <text evidence="2">The sequence shown here is derived from an EMBL/GenBank/DDBJ whole genome shotgun (WGS) entry which is preliminary data.</text>
</comment>
<dbReference type="EMBL" id="LVYK01000054">
    <property type="protein sequence ID" value="RAS73627.1"/>
    <property type="molecule type" value="Genomic_DNA"/>
</dbReference>
<dbReference type="Proteomes" id="UP000250174">
    <property type="component" value="Unassembled WGS sequence"/>
</dbReference>
<keyword evidence="1" id="KW-0472">Membrane</keyword>
<sequence>MVGIVFLILFGGLSGCVYLTFFSLQSVPKGELIRKVESPNGEYVVKTYFHYGGSLSSDAVRGELVNVQTNSKRNIYWNYPDVDPYVVWIDKDTIKIGNQTLNVEEGETYDWRDDDERVGELPRQFSEQYPPKVIE</sequence>
<accession>A0AAX1Q604</accession>
<dbReference type="AlphaFoldDB" id="A0AAX1Q604"/>
<geneLocation type="plasmid" evidence="2">
    <name>pBEH6</name>
</geneLocation>
<name>A0AAX1Q604_9BACI</name>
<keyword evidence="1" id="KW-1133">Transmembrane helix</keyword>